<organism evidence="1 2">
    <name type="scientific">Paramecium sonneborni</name>
    <dbReference type="NCBI Taxonomy" id="65129"/>
    <lineage>
        <taxon>Eukaryota</taxon>
        <taxon>Sar</taxon>
        <taxon>Alveolata</taxon>
        <taxon>Ciliophora</taxon>
        <taxon>Intramacronucleata</taxon>
        <taxon>Oligohymenophorea</taxon>
        <taxon>Peniculida</taxon>
        <taxon>Parameciidae</taxon>
        <taxon>Paramecium</taxon>
    </lineage>
</organism>
<sequence>MKFFRAFCQGKSILVKDSQKLTKYIDLCLKTPVSYKGIHQSVGYNEIIKTQFNSQQFNQTLFPQFINLIGRDFKELDQNEFNYFIQALSCYVESANTRKSYDKLIFENVVNQISLNATYVQKSIFFLTIYWYMAFYQASFQSQQVIDKFQAELFQQVPQTVEESLWRIFIEMHQLQMKKKHQEKDEVSKIQQQKIMERFIDLIEAIDVNLPKFTNIMSRFMLLKYYSILKQINLQNFDKRFQNLLFSVYTASQNYISENLSSLNSFGLYGYIDLVSKNKDILQSAKWDILLNELNSKNFNEMPIFDVIALLSVIIKNGKLNSLLTNRMIQHLYENLNSIKPDNYADVFQILASVECDLNDKFVTKLQTKVVPKDLSLEHISIILGVLQRFHRIDINILEKYLVGIGMRVKNIDKTNAVGILSALNYKYQQNPVIFSQISQLKLEEDQDKQLKIEILKYLQLHDPENKKVQQIQEDFLKIMKKQYDFELMCSFLEILLHINEMTLKTITLLPEFKSYIKKCLDQIKQTNEMDDEILEFLVKQYQIDF</sequence>
<dbReference type="EMBL" id="CAJJDN010000055">
    <property type="protein sequence ID" value="CAD8090064.1"/>
    <property type="molecule type" value="Genomic_DNA"/>
</dbReference>
<name>A0A8S1NSW5_9CILI</name>
<evidence type="ECO:0000313" key="2">
    <source>
        <dbReference type="Proteomes" id="UP000692954"/>
    </source>
</evidence>
<evidence type="ECO:0000313" key="1">
    <source>
        <dbReference type="EMBL" id="CAD8090064.1"/>
    </source>
</evidence>
<comment type="caution">
    <text evidence="1">The sequence shown here is derived from an EMBL/GenBank/DDBJ whole genome shotgun (WGS) entry which is preliminary data.</text>
</comment>
<dbReference type="AlphaFoldDB" id="A0A8S1NSW5"/>
<dbReference type="OrthoDB" id="304642at2759"/>
<protein>
    <submittedName>
        <fullName evidence="1">Uncharacterized protein</fullName>
    </submittedName>
</protein>
<dbReference type="Proteomes" id="UP000692954">
    <property type="component" value="Unassembled WGS sequence"/>
</dbReference>
<keyword evidence="2" id="KW-1185">Reference proteome</keyword>
<accession>A0A8S1NSW5</accession>
<proteinExistence type="predicted"/>
<gene>
    <name evidence="1" type="ORF">PSON_ATCC_30995.1.T0550128</name>
</gene>
<reference evidence="1" key="1">
    <citation type="submission" date="2021-01" db="EMBL/GenBank/DDBJ databases">
        <authorList>
            <consortium name="Genoscope - CEA"/>
            <person name="William W."/>
        </authorList>
    </citation>
    <scope>NUCLEOTIDE SEQUENCE</scope>
</reference>